<sequence>MDKFILGPKLKIPPVSSRTMLMMQQVSDLPEIFTSPSTVQNDKHFDKFVNKNAVIFDIPEVTDGIFSSEKRTIKYSESTWATNNNATIINNDLDNADICNVGESLDLENSGLQCLFPVINNDNNESDYNKPLVLNYLENTENVEPICQYVLDPEMITKGRYLLFSSFSFYRGFIMTLYFADNYGTMYDKIIENENIVRTQSCQDILEAELEPTASNFAKGNGILGKDNSGIDGINTQVSRQQDPDYIQESEDSDTTEEDDNITSTVTEQDDTEDDTSTVTEQDGTEEERFISSNKRKRRKRHDVRQDIWRENINKKKREEGKEYTGKKKTHNGWNYNIKRERRVLGPRCDCKISTNNTSIQCSKLTDQDRDHIFNYFWDTLDWNQRKIYIDMLVKISTTKRQRNRKLANQSRRSYTWQYFLKNDETEIRVCKNMFLSTLCIGERSVKTWKQSQSGNEDKEGENPTPTVNSKRLALNFEKNKTLKEFFDNIPKMESHYCRASSSKLYLEPQWHTKSALYKFYKTHWCNEKQSNPVSIATFHHTFDSMNLSIFQPKKDLCDTCVAHDAGNLSNENYEDHIQKKKEAREAKESDKLSDHKVFCMDLQSVLLSPKSNVSSSYFKTKLIVHNFTIFNIKTKDGYCFIWHESAGGVSANDYSSIICQFLENSVIPSITAGQKIILFSDGCTSQNRNAVLANSLLNLSMIHNTIIEQKYLEKGHTQMEADSMHATIERKLHNRVINVPADYVGICLHAREKPRPYTVKYLDYKYFKKYDGIKFVTSLRPGRKQGDPVVTDLRAIQYSPSGEINYKLRHPDEYKKLEFRQSQKQMPVTFSELPPLYTKAIPIKKQKWDHLQQLKSSIPKDYHSFYDNLPFQQ</sequence>
<dbReference type="RefSeq" id="XP_030760895.1">
    <property type="nucleotide sequence ID" value="XM_030905035.1"/>
</dbReference>
<accession>A0A6J2YDD1</accession>
<dbReference type="OrthoDB" id="6775418at2759"/>
<feature type="compositionally biased region" description="Acidic residues" evidence="1">
    <location>
        <begin position="246"/>
        <end position="261"/>
    </location>
</feature>
<protein>
    <submittedName>
        <fullName evidence="3 4">Uncharacterized protein LOC115885918 isoform X1</fullName>
    </submittedName>
</protein>
<dbReference type="GeneID" id="115885918"/>
<gene>
    <name evidence="3 4" type="primary">LOC115885918</name>
</gene>
<name>A0A6J2YDD1_SITOR</name>
<feature type="region of interest" description="Disordered" evidence="1">
    <location>
        <begin position="226"/>
        <end position="303"/>
    </location>
</feature>
<dbReference type="PANTHER" id="PTHR10773:SF19">
    <property type="match status" value="1"/>
</dbReference>
<keyword evidence="2" id="KW-1185">Reference proteome</keyword>
<organism evidence="2 4">
    <name type="scientific">Sitophilus oryzae</name>
    <name type="common">Rice weevil</name>
    <name type="synonym">Curculio oryzae</name>
    <dbReference type="NCBI Taxonomy" id="7048"/>
    <lineage>
        <taxon>Eukaryota</taxon>
        <taxon>Metazoa</taxon>
        <taxon>Ecdysozoa</taxon>
        <taxon>Arthropoda</taxon>
        <taxon>Hexapoda</taxon>
        <taxon>Insecta</taxon>
        <taxon>Pterygota</taxon>
        <taxon>Neoptera</taxon>
        <taxon>Endopterygota</taxon>
        <taxon>Coleoptera</taxon>
        <taxon>Polyphaga</taxon>
        <taxon>Cucujiformia</taxon>
        <taxon>Curculionidae</taxon>
        <taxon>Dryophthorinae</taxon>
        <taxon>Sitophilus</taxon>
    </lineage>
</organism>
<feature type="compositionally biased region" description="Basic residues" evidence="1">
    <location>
        <begin position="294"/>
        <end position="303"/>
    </location>
</feature>
<dbReference type="Proteomes" id="UP000504635">
    <property type="component" value="Unplaced"/>
</dbReference>
<evidence type="ECO:0000313" key="2">
    <source>
        <dbReference type="Proteomes" id="UP000504635"/>
    </source>
</evidence>
<dbReference type="RefSeq" id="XP_030760836.1">
    <property type="nucleotide sequence ID" value="XM_030904976.1"/>
</dbReference>
<evidence type="ECO:0000313" key="4">
    <source>
        <dbReference type="RefSeq" id="XP_030760895.1"/>
    </source>
</evidence>
<dbReference type="AlphaFoldDB" id="A0A6J2YDD1"/>
<dbReference type="PANTHER" id="PTHR10773">
    <property type="entry name" value="DNA-DIRECTED RNA POLYMERASES I, II, AND III SUBUNIT RPABC2"/>
    <property type="match status" value="1"/>
</dbReference>
<proteinExistence type="predicted"/>
<dbReference type="KEGG" id="soy:115885918"/>
<evidence type="ECO:0000256" key="1">
    <source>
        <dbReference type="SAM" id="MobiDB-lite"/>
    </source>
</evidence>
<evidence type="ECO:0000313" key="3">
    <source>
        <dbReference type="RefSeq" id="XP_030760836.1"/>
    </source>
</evidence>
<reference evidence="3 4" key="1">
    <citation type="submission" date="2025-04" db="UniProtKB">
        <authorList>
            <consortium name="RefSeq"/>
        </authorList>
    </citation>
    <scope>IDENTIFICATION</scope>
    <source>
        <tissue evidence="3 4">Gonads</tissue>
    </source>
</reference>